<sequence length="220" mass="23966">MVRASTALAGLVGGAVAVAGGWSLYQRYTTEQVPYTVVARVGDAELRRYPATVLVETVADSQREAFGRLFRYIDGHNAGDAGISMTAPVATDRGTEVSMTAPVEVGPGTDVSMTAPVERGRDGDGVRMAFYLPAEYDLESAPQPLDESVSLVVVPERTLAVRRFSWRATAERVGRETERLLETLSSADVETTDEPFYMGYDAPWTLPFLRRNEVAVEVAR</sequence>
<name>A0ABD5ZLI5_9EURY</name>
<dbReference type="EMBL" id="JBHTAP010000001">
    <property type="protein sequence ID" value="MFC7234391.1"/>
    <property type="molecule type" value="Genomic_DNA"/>
</dbReference>
<comment type="caution">
    <text evidence="1">The sequence shown here is derived from an EMBL/GenBank/DDBJ whole genome shotgun (WGS) entry which is preliminary data.</text>
</comment>
<dbReference type="AlphaFoldDB" id="A0ABD5ZLI5"/>
<dbReference type="InterPro" id="IPR006917">
    <property type="entry name" value="SOUL_heme-bd"/>
</dbReference>
<accession>A0ABD5ZLI5</accession>
<evidence type="ECO:0000313" key="2">
    <source>
        <dbReference type="Proteomes" id="UP001596398"/>
    </source>
</evidence>
<reference evidence="1 2" key="1">
    <citation type="journal article" date="2019" name="Int. J. Syst. Evol. Microbiol.">
        <title>The Global Catalogue of Microorganisms (GCM) 10K type strain sequencing project: providing services to taxonomists for standard genome sequencing and annotation.</title>
        <authorList>
            <consortium name="The Broad Institute Genomics Platform"/>
            <consortium name="The Broad Institute Genome Sequencing Center for Infectious Disease"/>
            <person name="Wu L."/>
            <person name="Ma J."/>
        </authorList>
    </citation>
    <scope>NUCLEOTIDE SEQUENCE [LARGE SCALE GENOMIC DNA]</scope>
    <source>
        <strain evidence="1 2">DT85</strain>
    </source>
</reference>
<dbReference type="Gene3D" id="3.20.80.10">
    <property type="entry name" value="Regulatory factor, effector binding domain"/>
    <property type="match status" value="1"/>
</dbReference>
<dbReference type="RefSeq" id="WP_276235394.1">
    <property type="nucleotide sequence ID" value="NZ_CP119802.1"/>
</dbReference>
<dbReference type="Pfam" id="PF04832">
    <property type="entry name" value="SOUL"/>
    <property type="match status" value="1"/>
</dbReference>
<dbReference type="PANTHER" id="PTHR11220">
    <property type="entry name" value="HEME-BINDING PROTEIN-RELATED"/>
    <property type="match status" value="1"/>
</dbReference>
<dbReference type="Proteomes" id="UP001596398">
    <property type="component" value="Unassembled WGS sequence"/>
</dbReference>
<dbReference type="SUPFAM" id="SSF55136">
    <property type="entry name" value="Probable bacterial effector-binding domain"/>
    <property type="match status" value="1"/>
</dbReference>
<organism evidence="1 2">
    <name type="scientific">Halosegnis marinus</name>
    <dbReference type="NCBI Taxonomy" id="3034023"/>
    <lineage>
        <taxon>Archaea</taxon>
        <taxon>Methanobacteriati</taxon>
        <taxon>Methanobacteriota</taxon>
        <taxon>Stenosarchaea group</taxon>
        <taxon>Halobacteria</taxon>
        <taxon>Halobacteriales</taxon>
        <taxon>Natronomonadaceae</taxon>
        <taxon>Halosegnis</taxon>
    </lineage>
</organism>
<keyword evidence="2" id="KW-1185">Reference proteome</keyword>
<proteinExistence type="predicted"/>
<protein>
    <submittedName>
        <fullName evidence="1">SOUL family heme-binding protein</fullName>
    </submittedName>
</protein>
<dbReference type="PANTHER" id="PTHR11220:SF1">
    <property type="entry name" value="HEME-BINDING PROTEIN 2"/>
    <property type="match status" value="1"/>
</dbReference>
<gene>
    <name evidence="1" type="ORF">ACFQJ4_03575</name>
</gene>
<evidence type="ECO:0000313" key="1">
    <source>
        <dbReference type="EMBL" id="MFC7234391.1"/>
    </source>
</evidence>
<dbReference type="InterPro" id="IPR011256">
    <property type="entry name" value="Reg_factor_effector_dom_sf"/>
</dbReference>
<dbReference type="GeneID" id="79266059"/>